<dbReference type="InterPro" id="IPR009739">
    <property type="entry name" value="LprI-like_N"/>
</dbReference>
<dbReference type="AlphaFoldDB" id="A0A5P3MQH0"/>
<accession>A0A5P3MQH0</accession>
<dbReference type="OrthoDB" id="8607286at2"/>
<evidence type="ECO:0000313" key="3">
    <source>
        <dbReference type="Proteomes" id="UP000325536"/>
    </source>
</evidence>
<dbReference type="RefSeq" id="WP_123796269.1">
    <property type="nucleotide sequence ID" value="NZ_CP031699.1"/>
</dbReference>
<dbReference type="PROSITE" id="PS51257">
    <property type="entry name" value="PROKAR_LIPOPROTEIN"/>
    <property type="match status" value="1"/>
</dbReference>
<feature type="domain" description="Lysozyme inhibitor LprI-like N-terminal" evidence="1">
    <location>
        <begin position="264"/>
        <end position="337"/>
    </location>
</feature>
<protein>
    <submittedName>
        <fullName evidence="2">DUF1311 domain-containing protein</fullName>
    </submittedName>
</protein>
<dbReference type="KEGG" id="naq:D0T90_04335"/>
<name>A0A5P3MQH0_NEIAN</name>
<dbReference type="Gene3D" id="1.20.1270.180">
    <property type="match status" value="1"/>
</dbReference>
<reference evidence="2 3" key="1">
    <citation type="submission" date="2018-08" db="EMBL/GenBank/DDBJ databases">
        <title>Neisseria animalis ATCC 49930 complete genome.</title>
        <authorList>
            <person name="Veseli I.A."/>
            <person name="Mascarenhas dos Santos A.C."/>
            <person name="Buttler R."/>
            <person name="Pombert J.-F."/>
        </authorList>
    </citation>
    <scope>NUCLEOTIDE SEQUENCE [LARGE SCALE GENOMIC DNA]</scope>
    <source>
        <strain evidence="2 3">ATCC 49930</strain>
    </source>
</reference>
<proteinExistence type="predicted"/>
<sequence length="343" mass="37583">MHPKLLAAALLPLLLLGACRGEKPEQNQPALACDHPNAVQNVRDHIIGTLTREAKAFARNDNRKFVDADKIIAAATQLTVRLDQAKAVRDGNKMLCQAGLSVHIPSDIAAAAESGSPLIYGQTAIRELVEQKIMGSNLDFDGSTFRTVLRYTPKSDGGIAFQDNAIEQTAQTLSVALLPYGVKSIVVIDGQAVSKEEAVKRLSAEQFPEPPAADPEDILENNAASQAEGVPAATEFDEETEVLVPNSGDTPDIPAVAQSELDNARTQNQHAEADITRIWHKMERGVQQNMIDEQRAWLHKKQQDCLRASAVADNPAQAEYLQLQCDTRMTRERMQYLRGYVIE</sequence>
<dbReference type="Pfam" id="PF07007">
    <property type="entry name" value="LprI"/>
    <property type="match status" value="1"/>
</dbReference>
<keyword evidence="3" id="KW-1185">Reference proteome</keyword>
<dbReference type="Proteomes" id="UP000325536">
    <property type="component" value="Chromosome"/>
</dbReference>
<gene>
    <name evidence="2" type="ORF">D0T90_04335</name>
</gene>
<dbReference type="EMBL" id="CP031699">
    <property type="protein sequence ID" value="QEY23826.1"/>
    <property type="molecule type" value="Genomic_DNA"/>
</dbReference>
<evidence type="ECO:0000313" key="2">
    <source>
        <dbReference type="EMBL" id="QEY23826.1"/>
    </source>
</evidence>
<organism evidence="2 3">
    <name type="scientific">Neisseria animalis</name>
    <dbReference type="NCBI Taxonomy" id="492"/>
    <lineage>
        <taxon>Bacteria</taxon>
        <taxon>Pseudomonadati</taxon>
        <taxon>Pseudomonadota</taxon>
        <taxon>Betaproteobacteria</taxon>
        <taxon>Neisseriales</taxon>
        <taxon>Neisseriaceae</taxon>
        <taxon>Neisseria</taxon>
    </lineage>
</organism>
<evidence type="ECO:0000259" key="1">
    <source>
        <dbReference type="Pfam" id="PF07007"/>
    </source>
</evidence>